<reference evidence="1" key="1">
    <citation type="submission" date="2022-11" db="EMBL/GenBank/DDBJ databases">
        <title>beta-Carotene-producing bacterium, Jeongeuplla avenae sp. nov., alleviates the salt stress of Arabidopsis seedlings.</title>
        <authorList>
            <person name="Jiang L."/>
            <person name="Lee J."/>
        </authorList>
    </citation>
    <scope>NUCLEOTIDE SEQUENCE</scope>
    <source>
        <strain evidence="1">DY_R2A_6</strain>
    </source>
</reference>
<proteinExistence type="predicted"/>
<dbReference type="Proteomes" id="UP001163223">
    <property type="component" value="Chromosome"/>
</dbReference>
<gene>
    <name evidence="1" type="ORF">OXU80_01925</name>
</gene>
<organism evidence="1 2">
    <name type="scientific">Antarcticirhabdus aurantiaca</name>
    <dbReference type="NCBI Taxonomy" id="2606717"/>
    <lineage>
        <taxon>Bacteria</taxon>
        <taxon>Pseudomonadati</taxon>
        <taxon>Pseudomonadota</taxon>
        <taxon>Alphaproteobacteria</taxon>
        <taxon>Hyphomicrobiales</taxon>
        <taxon>Aurantimonadaceae</taxon>
        <taxon>Antarcticirhabdus</taxon>
    </lineage>
</organism>
<evidence type="ECO:0000313" key="2">
    <source>
        <dbReference type="Proteomes" id="UP001163223"/>
    </source>
</evidence>
<dbReference type="EMBL" id="CP113520">
    <property type="protein sequence ID" value="WAJ29033.1"/>
    <property type="molecule type" value="Genomic_DNA"/>
</dbReference>
<sequence length="159" mass="16309">MDLKGEYRLPAPRQTVWEALNDPDVLKACIPGCEKLEKTGENQMAATVVAKVGPVKATFTGEVRLENIVAPESYSIVGEGKGGIAGFAKGGADVHLAEDGPDATILTYSVSAQVGGKIAQLGGRLIDSSAKKLSGQFFDAFAAKVSGGNATAEGTAEAV</sequence>
<name>A0ACD4NQC2_9HYPH</name>
<protein>
    <submittedName>
        <fullName evidence="1">Carbon monoxide dehydrogenase subunit G</fullName>
    </submittedName>
</protein>
<evidence type="ECO:0000313" key="1">
    <source>
        <dbReference type="EMBL" id="WAJ29033.1"/>
    </source>
</evidence>
<keyword evidence="2" id="KW-1185">Reference proteome</keyword>
<accession>A0ACD4NQC2</accession>